<sequence length="143" mass="15643">MSALIDNKIFCVHGGLSPAISTLDQIRTIDRKQEVAHEGAMCDLLWADPEDIVGGWGLSPRGAAGNGRCGNIAAILELDENLEKKFRVFEAAPLESRGAPVKKPPPDFFLWIEENSSIRASVMELQRAEAWMSLLHLCVGEEG</sequence>
<proteinExistence type="predicted"/>
<feature type="domain" description="Calcineurin-like phosphoesterase" evidence="1">
    <location>
        <begin position="3"/>
        <end position="63"/>
    </location>
</feature>
<comment type="caution">
    <text evidence="2">The sequence shown here is derived from an EMBL/GenBank/DDBJ whole genome shotgun (WGS) entry which is preliminary data.</text>
</comment>
<dbReference type="InterPro" id="IPR004843">
    <property type="entry name" value="Calcineurin-like_PHP"/>
</dbReference>
<dbReference type="Gene3D" id="3.60.21.10">
    <property type="match status" value="1"/>
</dbReference>
<dbReference type="InterPro" id="IPR029052">
    <property type="entry name" value="Metallo-depent_PP-like"/>
</dbReference>
<gene>
    <name evidence="2" type="ORF">SASPL_114250</name>
</gene>
<accession>A0A8X8Y0B2</accession>
<dbReference type="GO" id="GO:0004722">
    <property type="term" value="F:protein serine/threonine phosphatase activity"/>
    <property type="evidence" value="ECO:0007669"/>
    <property type="project" value="InterPro"/>
</dbReference>
<evidence type="ECO:0000313" key="2">
    <source>
        <dbReference type="EMBL" id="KAG6423846.1"/>
    </source>
</evidence>
<reference evidence="2" key="1">
    <citation type="submission" date="2018-01" db="EMBL/GenBank/DDBJ databases">
        <authorList>
            <person name="Mao J.F."/>
        </authorList>
    </citation>
    <scope>NUCLEOTIDE SEQUENCE</scope>
    <source>
        <strain evidence="2">Huo1</strain>
        <tissue evidence="2">Leaf</tissue>
    </source>
</reference>
<dbReference type="SUPFAM" id="SSF56300">
    <property type="entry name" value="Metallo-dependent phosphatases"/>
    <property type="match status" value="1"/>
</dbReference>
<evidence type="ECO:0000259" key="1">
    <source>
        <dbReference type="Pfam" id="PF00149"/>
    </source>
</evidence>
<dbReference type="InterPro" id="IPR047129">
    <property type="entry name" value="PPA2-like"/>
</dbReference>
<reference evidence="2" key="2">
    <citation type="submission" date="2020-08" db="EMBL/GenBank/DDBJ databases">
        <title>Plant Genome Project.</title>
        <authorList>
            <person name="Zhang R.-G."/>
        </authorList>
    </citation>
    <scope>NUCLEOTIDE SEQUENCE</scope>
    <source>
        <strain evidence="2">Huo1</strain>
        <tissue evidence="2">Leaf</tissue>
    </source>
</reference>
<organism evidence="2">
    <name type="scientific">Salvia splendens</name>
    <name type="common">Scarlet sage</name>
    <dbReference type="NCBI Taxonomy" id="180675"/>
    <lineage>
        <taxon>Eukaryota</taxon>
        <taxon>Viridiplantae</taxon>
        <taxon>Streptophyta</taxon>
        <taxon>Embryophyta</taxon>
        <taxon>Tracheophyta</taxon>
        <taxon>Spermatophyta</taxon>
        <taxon>Magnoliopsida</taxon>
        <taxon>eudicotyledons</taxon>
        <taxon>Gunneridae</taxon>
        <taxon>Pentapetalae</taxon>
        <taxon>asterids</taxon>
        <taxon>lamiids</taxon>
        <taxon>Lamiales</taxon>
        <taxon>Lamiaceae</taxon>
        <taxon>Nepetoideae</taxon>
        <taxon>Mentheae</taxon>
        <taxon>Salviinae</taxon>
        <taxon>Salvia</taxon>
        <taxon>Salvia subgen. Calosphace</taxon>
        <taxon>core Calosphace</taxon>
    </lineage>
</organism>
<dbReference type="AlphaFoldDB" id="A0A8X8Y0B2"/>
<dbReference type="Pfam" id="PF00149">
    <property type="entry name" value="Metallophos"/>
    <property type="match status" value="1"/>
</dbReference>
<evidence type="ECO:0000313" key="3">
    <source>
        <dbReference type="Proteomes" id="UP000298416"/>
    </source>
</evidence>
<dbReference type="Proteomes" id="UP000298416">
    <property type="component" value="Unassembled WGS sequence"/>
</dbReference>
<keyword evidence="3" id="KW-1185">Reference proteome</keyword>
<name>A0A8X8Y0B2_SALSN</name>
<dbReference type="EMBL" id="PNBA02000005">
    <property type="protein sequence ID" value="KAG6423846.1"/>
    <property type="molecule type" value="Genomic_DNA"/>
</dbReference>
<protein>
    <recommendedName>
        <fullName evidence="1">Calcineurin-like phosphoesterase domain-containing protein</fullName>
    </recommendedName>
</protein>
<dbReference type="PANTHER" id="PTHR45619">
    <property type="entry name" value="SERINE/THREONINE-PROTEIN PHOSPHATASE PP2A-RELATED"/>
    <property type="match status" value="1"/>
</dbReference>